<evidence type="ECO:0000313" key="9">
    <source>
        <dbReference type="Proteomes" id="UP000288716"/>
    </source>
</evidence>
<evidence type="ECO:0000256" key="4">
    <source>
        <dbReference type="ARBA" id="ARBA00022824"/>
    </source>
</evidence>
<dbReference type="PANTHER" id="PTHR16433:SF0">
    <property type="entry name" value="DOLICHOL-PHOSPHATE MANNOSYLTRANSFERASE SUBUNIT 3"/>
    <property type="match status" value="1"/>
</dbReference>
<dbReference type="Pfam" id="PF08285">
    <property type="entry name" value="DPM3"/>
    <property type="match status" value="1"/>
</dbReference>
<dbReference type="EMBL" id="NCKV01000040">
    <property type="protein sequence ID" value="RWS31871.1"/>
    <property type="molecule type" value="Genomic_DNA"/>
</dbReference>
<evidence type="ECO:0000256" key="3">
    <source>
        <dbReference type="ARBA" id="ARBA00022692"/>
    </source>
</evidence>
<feature type="transmembrane region" description="Helical" evidence="7">
    <location>
        <begin position="35"/>
        <end position="58"/>
    </location>
</feature>
<dbReference type="GO" id="GO:0006506">
    <property type="term" value="P:GPI anchor biosynthetic process"/>
    <property type="evidence" value="ECO:0007669"/>
    <property type="project" value="TreeGrafter"/>
</dbReference>
<keyword evidence="5 7" id="KW-1133">Transmembrane helix</keyword>
<keyword evidence="4 7" id="KW-0256">Endoplasmic reticulum</keyword>
<evidence type="ECO:0000313" key="8">
    <source>
        <dbReference type="EMBL" id="RWS31871.1"/>
    </source>
</evidence>
<keyword evidence="3 7" id="KW-0812">Transmembrane</keyword>
<name>A0A443SWH7_9ACAR</name>
<protein>
    <recommendedName>
        <fullName evidence="7">Dolichol-phosphate mannosyltransferase subunit 3</fullName>
    </recommendedName>
</protein>
<accession>A0A443SWH7</accession>
<dbReference type="GO" id="GO:0033185">
    <property type="term" value="C:dolichol-phosphate-mannose synthase complex"/>
    <property type="evidence" value="ECO:0007669"/>
    <property type="project" value="TreeGrafter"/>
</dbReference>
<evidence type="ECO:0000256" key="1">
    <source>
        <dbReference type="ARBA" id="ARBA00004477"/>
    </source>
</evidence>
<dbReference type="Proteomes" id="UP000288716">
    <property type="component" value="Unassembled WGS sequence"/>
</dbReference>
<comment type="similarity">
    <text evidence="2 7">Belongs to the DPM3 family.</text>
</comment>
<dbReference type="AlphaFoldDB" id="A0A443SWH7"/>
<dbReference type="GO" id="GO:0016757">
    <property type="term" value="F:glycosyltransferase activity"/>
    <property type="evidence" value="ECO:0007669"/>
    <property type="project" value="UniProtKB-KW"/>
</dbReference>
<comment type="caution">
    <text evidence="8">The sequence shown here is derived from an EMBL/GenBank/DDBJ whole genome shotgun (WGS) entry which is preliminary data.</text>
</comment>
<evidence type="ECO:0000256" key="5">
    <source>
        <dbReference type="ARBA" id="ARBA00022989"/>
    </source>
</evidence>
<organism evidence="8 9">
    <name type="scientific">Leptotrombidium deliense</name>
    <dbReference type="NCBI Taxonomy" id="299467"/>
    <lineage>
        <taxon>Eukaryota</taxon>
        <taxon>Metazoa</taxon>
        <taxon>Ecdysozoa</taxon>
        <taxon>Arthropoda</taxon>
        <taxon>Chelicerata</taxon>
        <taxon>Arachnida</taxon>
        <taxon>Acari</taxon>
        <taxon>Acariformes</taxon>
        <taxon>Trombidiformes</taxon>
        <taxon>Prostigmata</taxon>
        <taxon>Anystina</taxon>
        <taxon>Parasitengona</taxon>
        <taxon>Trombiculoidea</taxon>
        <taxon>Trombiculidae</taxon>
        <taxon>Leptotrombidium</taxon>
    </lineage>
</organism>
<dbReference type="GO" id="GO:0005789">
    <property type="term" value="C:endoplasmic reticulum membrane"/>
    <property type="evidence" value="ECO:0007669"/>
    <property type="project" value="UniProtKB-SubCell"/>
</dbReference>
<feature type="non-terminal residue" evidence="8">
    <location>
        <position position="123"/>
    </location>
</feature>
<evidence type="ECO:0000256" key="6">
    <source>
        <dbReference type="ARBA" id="ARBA00023136"/>
    </source>
</evidence>
<dbReference type="OrthoDB" id="2014333at2759"/>
<dbReference type="STRING" id="299467.A0A443SWH7"/>
<evidence type="ECO:0000256" key="2">
    <source>
        <dbReference type="ARBA" id="ARBA00010430"/>
    </source>
</evidence>
<comment type="pathway">
    <text evidence="7">Protein modification; protein glycosylation.</text>
</comment>
<dbReference type="VEuPathDB" id="VectorBase:LDEU000176"/>
<feature type="transmembrane region" description="Helical" evidence="7">
    <location>
        <begin position="7"/>
        <end position="23"/>
    </location>
</feature>
<keyword evidence="6 7" id="KW-0472">Membrane</keyword>
<dbReference type="InterPro" id="IPR013174">
    <property type="entry name" value="DPM3"/>
</dbReference>
<dbReference type="UniPathway" id="UPA00378"/>
<dbReference type="PANTHER" id="PTHR16433">
    <property type="entry name" value="DOLICHOL-PHOSPHATE MANNOSYLTRANSFERASE SUBUNIT 3"/>
    <property type="match status" value="1"/>
</dbReference>
<sequence>MTRLLEFLSFGFTLLSIWLTLVLEKPFKVPPNVKFHVLFAPLYALIIFGLICLILLLYRVFTFNNCSEAYNELKQQIVEAREDLKRKGFNDIMQMLIFECFSINTNNTKNTVGIEKGTQKSFT</sequence>
<reference evidence="8 9" key="1">
    <citation type="journal article" date="2018" name="Gigascience">
        <title>Genomes of trombidid mites reveal novel predicted allergens and laterally-transferred genes associated with secondary metabolism.</title>
        <authorList>
            <person name="Dong X."/>
            <person name="Chaisiri K."/>
            <person name="Xia D."/>
            <person name="Armstrong S.D."/>
            <person name="Fang Y."/>
            <person name="Donnelly M.J."/>
            <person name="Kadowaki T."/>
            <person name="McGarry J.W."/>
            <person name="Darby A.C."/>
            <person name="Makepeace B.L."/>
        </authorList>
    </citation>
    <scope>NUCLEOTIDE SEQUENCE [LARGE SCALE GENOMIC DNA]</scope>
    <source>
        <strain evidence="8">UoL-UT</strain>
    </source>
</reference>
<comment type="subcellular location">
    <subcellularLocation>
        <location evidence="1 7">Endoplasmic reticulum membrane</location>
        <topology evidence="1 7">Multi-pass membrane protein</topology>
    </subcellularLocation>
</comment>
<gene>
    <name evidence="8" type="ORF">B4U80_10809</name>
</gene>
<comment type="subunit">
    <text evidence="7">Component of the dolichol-phosphate mannose (DPM) synthase complex.</text>
</comment>
<keyword evidence="8" id="KW-0328">Glycosyltransferase</keyword>
<comment type="function">
    <text evidence="7">Stabilizer subunit of the dolichol-phosphate mannose (DPM) synthase complex; tethers catalytic subunit to the ER.</text>
</comment>
<keyword evidence="9" id="KW-1185">Reference proteome</keyword>
<proteinExistence type="inferred from homology"/>
<keyword evidence="8" id="KW-0808">Transferase</keyword>
<evidence type="ECO:0000256" key="7">
    <source>
        <dbReference type="RuleBase" id="RU365085"/>
    </source>
</evidence>